<feature type="region of interest" description="Disordered" evidence="1">
    <location>
        <begin position="1"/>
        <end position="41"/>
    </location>
</feature>
<proteinExistence type="predicted"/>
<keyword evidence="3" id="KW-1185">Reference proteome</keyword>
<feature type="compositionally biased region" description="Polar residues" evidence="1">
    <location>
        <begin position="7"/>
        <end position="16"/>
    </location>
</feature>
<sequence>MMGIATGTISLRNASSPAEKKDAVATSINRSTAHAAQTSGIHQRIQHATNYAVAQAQQEEFLHAPIYLILPRKQEN</sequence>
<dbReference type="Proteomes" id="UP000325577">
    <property type="component" value="Linkage Group LG4"/>
</dbReference>
<reference evidence="2 3" key="1">
    <citation type="submission" date="2019-09" db="EMBL/GenBank/DDBJ databases">
        <title>A chromosome-level genome assembly of the Chinese tupelo Nyssa sinensis.</title>
        <authorList>
            <person name="Yang X."/>
            <person name="Kang M."/>
            <person name="Yang Y."/>
            <person name="Xiong H."/>
            <person name="Wang M."/>
            <person name="Zhang Z."/>
            <person name="Wang Z."/>
            <person name="Wu H."/>
            <person name="Ma T."/>
            <person name="Liu J."/>
            <person name="Xi Z."/>
        </authorList>
    </citation>
    <scope>NUCLEOTIDE SEQUENCE [LARGE SCALE GENOMIC DNA]</scope>
    <source>
        <strain evidence="2">J267</strain>
        <tissue evidence="2">Leaf</tissue>
    </source>
</reference>
<dbReference type="AlphaFoldDB" id="A0A5J4ZYR5"/>
<dbReference type="OrthoDB" id="1938885at2759"/>
<evidence type="ECO:0000256" key="1">
    <source>
        <dbReference type="SAM" id="MobiDB-lite"/>
    </source>
</evidence>
<gene>
    <name evidence="2" type="ORF">F0562_009602</name>
</gene>
<evidence type="ECO:0000313" key="3">
    <source>
        <dbReference type="Proteomes" id="UP000325577"/>
    </source>
</evidence>
<organism evidence="2 3">
    <name type="scientific">Nyssa sinensis</name>
    <dbReference type="NCBI Taxonomy" id="561372"/>
    <lineage>
        <taxon>Eukaryota</taxon>
        <taxon>Viridiplantae</taxon>
        <taxon>Streptophyta</taxon>
        <taxon>Embryophyta</taxon>
        <taxon>Tracheophyta</taxon>
        <taxon>Spermatophyta</taxon>
        <taxon>Magnoliopsida</taxon>
        <taxon>eudicotyledons</taxon>
        <taxon>Gunneridae</taxon>
        <taxon>Pentapetalae</taxon>
        <taxon>asterids</taxon>
        <taxon>Cornales</taxon>
        <taxon>Nyssaceae</taxon>
        <taxon>Nyssa</taxon>
    </lineage>
</organism>
<protein>
    <submittedName>
        <fullName evidence="2">Uncharacterized protein</fullName>
    </submittedName>
</protein>
<accession>A0A5J4ZYR5</accession>
<name>A0A5J4ZYR5_9ASTE</name>
<evidence type="ECO:0000313" key="2">
    <source>
        <dbReference type="EMBL" id="KAA8523179.1"/>
    </source>
</evidence>
<feature type="compositionally biased region" description="Polar residues" evidence="1">
    <location>
        <begin position="26"/>
        <end position="41"/>
    </location>
</feature>
<dbReference type="EMBL" id="CM018047">
    <property type="protein sequence ID" value="KAA8523179.1"/>
    <property type="molecule type" value="Genomic_DNA"/>
</dbReference>